<proteinExistence type="predicted"/>
<evidence type="ECO:0000256" key="1">
    <source>
        <dbReference type="SAM" id="SignalP"/>
    </source>
</evidence>
<organism evidence="2 3">
    <name type="scientific">Coniochaeta ligniaria NRRL 30616</name>
    <dbReference type="NCBI Taxonomy" id="1408157"/>
    <lineage>
        <taxon>Eukaryota</taxon>
        <taxon>Fungi</taxon>
        <taxon>Dikarya</taxon>
        <taxon>Ascomycota</taxon>
        <taxon>Pezizomycotina</taxon>
        <taxon>Sordariomycetes</taxon>
        <taxon>Sordariomycetidae</taxon>
        <taxon>Coniochaetales</taxon>
        <taxon>Coniochaetaceae</taxon>
        <taxon>Coniochaeta</taxon>
    </lineage>
</organism>
<dbReference type="Proteomes" id="UP000182658">
    <property type="component" value="Unassembled WGS sequence"/>
</dbReference>
<dbReference type="AlphaFoldDB" id="A0A1J7JGC8"/>
<keyword evidence="1" id="KW-0732">Signal</keyword>
<evidence type="ECO:0000313" key="2">
    <source>
        <dbReference type="EMBL" id="OIW26658.1"/>
    </source>
</evidence>
<keyword evidence="3" id="KW-1185">Reference proteome</keyword>
<feature type="chain" id="PRO_5009644995" description="Apple domain-containing protein" evidence="1">
    <location>
        <begin position="19"/>
        <end position="401"/>
    </location>
</feature>
<dbReference type="InParanoid" id="A0A1J7JGC8"/>
<sequence>MKLHLSAVLAALVAGTAAVEYRAMTTRPAVLRKRDPDCVDDACLQAVQQTNFCTCIRQGREDCSSYFVTTITPEPEIVWSTSYVTLTSSSTESLTVTTVIDETASETESVTASETLTESTSTVAVTSINQGKGKAKKRSVNAKQKAKRGDLRRIPYYAQQVCGGGPGYESACACMGVYSSFVMAPVPTVTLTTTESTYSPTVTDSTTVSTEATTTTVTTQTVTQTVSTETATAVATAQGPFWMQVSSDSGGTVDVAGNYATLQYTQAASPYWTMNFDTTQTSEAAAYYIDAEGYLRSPLPSDDNANYWSYYDSANSAVVLELNSYEYITESPYLFVRCTITPDTNALVCGGRTNPPDGSEGFRDCSSSVDAASFGATSLPEDTCLSFQVVAVPYEAPVVVN</sequence>
<evidence type="ECO:0000313" key="3">
    <source>
        <dbReference type="Proteomes" id="UP000182658"/>
    </source>
</evidence>
<accession>A0A1J7JGC8</accession>
<reference evidence="2 3" key="1">
    <citation type="submission" date="2016-10" db="EMBL/GenBank/DDBJ databases">
        <title>Draft genome sequence of Coniochaeta ligniaria NRRL30616, a lignocellulolytic fungus for bioabatement of inhibitors in plant biomass hydrolysates.</title>
        <authorList>
            <consortium name="DOE Joint Genome Institute"/>
            <person name="Jimenez D.J."/>
            <person name="Hector R.E."/>
            <person name="Riley R."/>
            <person name="Sun H."/>
            <person name="Grigoriev I.V."/>
            <person name="Van Elsas J.D."/>
            <person name="Nichols N.N."/>
        </authorList>
    </citation>
    <scope>NUCLEOTIDE SEQUENCE [LARGE SCALE GENOMIC DNA]</scope>
    <source>
        <strain evidence="2 3">NRRL 30616</strain>
    </source>
</reference>
<protein>
    <recommendedName>
        <fullName evidence="4">Apple domain-containing protein</fullName>
    </recommendedName>
</protein>
<evidence type="ECO:0008006" key="4">
    <source>
        <dbReference type="Google" id="ProtNLM"/>
    </source>
</evidence>
<name>A0A1J7JGC8_9PEZI</name>
<gene>
    <name evidence="2" type="ORF">CONLIGDRAFT_634902</name>
</gene>
<feature type="signal peptide" evidence="1">
    <location>
        <begin position="1"/>
        <end position="18"/>
    </location>
</feature>
<dbReference type="EMBL" id="KV875100">
    <property type="protein sequence ID" value="OIW26658.1"/>
    <property type="molecule type" value="Genomic_DNA"/>
</dbReference>
<dbReference type="OrthoDB" id="10526001at2759"/>